<protein>
    <submittedName>
        <fullName evidence="2">Uncharacterized protein</fullName>
    </submittedName>
</protein>
<keyword evidence="1" id="KW-1133">Transmembrane helix</keyword>
<accession>A0A2M8ELJ2</accession>
<keyword evidence="1" id="KW-0472">Membrane</keyword>
<keyword evidence="1" id="KW-0812">Transmembrane</keyword>
<dbReference type="Proteomes" id="UP000229756">
    <property type="component" value="Unassembled WGS sequence"/>
</dbReference>
<feature type="transmembrane region" description="Helical" evidence="1">
    <location>
        <begin position="31"/>
        <end position="58"/>
    </location>
</feature>
<sequence>MNAFFQRYKIPLLISLVSALAYIALKGESNWINAVFAFLGALAGSLLIDSESIIYAYLLDTSSERAKKIKSLLKAMDFSGFAKYLDEYDYSFGESSIKSIFFQLILFVFSIYVFTTGEMVFVQTLTLSMFANLLYAQHLEFQKTSTLERWFWLYNGRIPNKFFSIYLFFILLLVVFQYTFL</sequence>
<evidence type="ECO:0000313" key="2">
    <source>
        <dbReference type="EMBL" id="PJC23598.1"/>
    </source>
</evidence>
<dbReference type="EMBL" id="PFSJ01000019">
    <property type="protein sequence ID" value="PJC23598.1"/>
    <property type="molecule type" value="Genomic_DNA"/>
</dbReference>
<proteinExistence type="predicted"/>
<feature type="transmembrane region" description="Helical" evidence="1">
    <location>
        <begin position="162"/>
        <end position="180"/>
    </location>
</feature>
<evidence type="ECO:0000313" key="3">
    <source>
        <dbReference type="Proteomes" id="UP000229756"/>
    </source>
</evidence>
<evidence type="ECO:0000256" key="1">
    <source>
        <dbReference type="SAM" id="Phobius"/>
    </source>
</evidence>
<reference evidence="3" key="1">
    <citation type="submission" date="2017-09" db="EMBL/GenBank/DDBJ databases">
        <title>Depth-based differentiation of microbial function through sediment-hosted aquifers and enrichment of novel symbionts in the deep terrestrial subsurface.</title>
        <authorList>
            <person name="Probst A.J."/>
            <person name="Ladd B."/>
            <person name="Jarett J.K."/>
            <person name="Geller-Mcgrath D.E."/>
            <person name="Sieber C.M.K."/>
            <person name="Emerson J.B."/>
            <person name="Anantharaman K."/>
            <person name="Thomas B.C."/>
            <person name="Malmstrom R."/>
            <person name="Stieglmeier M."/>
            <person name="Klingl A."/>
            <person name="Woyke T."/>
            <person name="Ryan C.M."/>
            <person name="Banfield J.F."/>
        </authorList>
    </citation>
    <scope>NUCLEOTIDE SEQUENCE [LARGE SCALE GENOMIC DNA]</scope>
</reference>
<name>A0A2M8ELJ2_UNCKA</name>
<dbReference type="AlphaFoldDB" id="A0A2M8ELJ2"/>
<gene>
    <name evidence="2" type="ORF">CO058_02465</name>
</gene>
<feature type="transmembrane region" description="Helical" evidence="1">
    <location>
        <begin position="97"/>
        <end position="114"/>
    </location>
</feature>
<comment type="caution">
    <text evidence="2">The sequence shown here is derived from an EMBL/GenBank/DDBJ whole genome shotgun (WGS) entry which is preliminary data.</text>
</comment>
<organism evidence="2 3">
    <name type="scientific">candidate division WWE3 bacterium CG_4_9_14_0_2_um_filter_35_11</name>
    <dbReference type="NCBI Taxonomy" id="1975077"/>
    <lineage>
        <taxon>Bacteria</taxon>
        <taxon>Katanobacteria</taxon>
    </lineage>
</organism>